<dbReference type="Proteomes" id="UP000069773">
    <property type="component" value="Unassembled WGS sequence"/>
</dbReference>
<reference evidence="1 3" key="1">
    <citation type="journal article" date="2016" name="Genome Announc.">
        <title>Draft Genome Sequences of Five Rapidly Growing Mycobacterium Species, M. thermoresistibile, M. fortuitum subsp. acetamidolyticum, M. canariasense, M. brisbanense, and M. novocastrense.</title>
        <authorList>
            <person name="Katahira K."/>
            <person name="Ogura Y."/>
            <person name="Gotoh Y."/>
            <person name="Hayashi T."/>
        </authorList>
    </citation>
    <scope>NUCLEOTIDE SEQUENCE [LARGE SCALE GENOMIC DNA]</scope>
    <source>
        <strain evidence="1 3">JCM18114</strain>
    </source>
</reference>
<dbReference type="EMBL" id="JACKTI010000029">
    <property type="protein sequence ID" value="MCV7023681.1"/>
    <property type="molecule type" value="Genomic_DNA"/>
</dbReference>
<evidence type="ECO:0000313" key="4">
    <source>
        <dbReference type="Proteomes" id="UP001207528"/>
    </source>
</evidence>
<evidence type="ECO:0000313" key="1">
    <source>
        <dbReference type="EMBL" id="GAT07673.1"/>
    </source>
</evidence>
<proteinExistence type="predicted"/>
<evidence type="ECO:0000313" key="3">
    <source>
        <dbReference type="Proteomes" id="UP000069773"/>
    </source>
</evidence>
<keyword evidence="3" id="KW-1185">Reference proteome</keyword>
<sequence>MTTIEQTHHIEIDTIESPPRFVARCTDHQTQAMTAGFGHDDAARRFTCDPSGQRFIICSDDGADPVLTDLGGLRHSVRRWIENSHYSDVEALKYFRWSAAAPHLQALTIALTHPSEYDEHDYAHPRYAVLTDAGEHIAEVICRIDGRA</sequence>
<gene>
    <name evidence="2" type="ORF">H7I77_10015</name>
    <name evidence="1" type="ORF">RMCN_0806</name>
</gene>
<organism evidence="2 4">
    <name type="scientific">Mycolicibacterium novocastrense</name>
    <name type="common">Mycobacterium novocastrense</name>
    <dbReference type="NCBI Taxonomy" id="59813"/>
    <lineage>
        <taxon>Bacteria</taxon>
        <taxon>Bacillati</taxon>
        <taxon>Actinomycetota</taxon>
        <taxon>Actinomycetes</taxon>
        <taxon>Mycobacteriales</taxon>
        <taxon>Mycobacteriaceae</taxon>
        <taxon>Mycolicibacterium</taxon>
    </lineage>
</organism>
<reference evidence="2" key="2">
    <citation type="submission" date="2020-07" db="EMBL/GenBank/DDBJ databases">
        <authorList>
            <person name="Pettersson B.M.F."/>
            <person name="Behra P.R.K."/>
            <person name="Ramesh M."/>
            <person name="Das S."/>
            <person name="Dasgupta S."/>
            <person name="Kirsebom L.A."/>
        </authorList>
    </citation>
    <scope>NUCLEOTIDE SEQUENCE</scope>
    <source>
        <strain evidence="2">DSM 44203</strain>
    </source>
</reference>
<protein>
    <submittedName>
        <fullName evidence="2">Uncharacterized protein</fullName>
    </submittedName>
</protein>
<evidence type="ECO:0000313" key="2">
    <source>
        <dbReference type="EMBL" id="MCV7023681.1"/>
    </source>
</evidence>
<accession>A0AAW5SI63</accession>
<comment type="caution">
    <text evidence="2">The sequence shown here is derived from an EMBL/GenBank/DDBJ whole genome shotgun (WGS) entry which is preliminary data.</text>
</comment>
<name>A0AAW5SI63_MYCNV</name>
<dbReference type="AlphaFoldDB" id="A0AAW5SI63"/>
<reference evidence="2" key="3">
    <citation type="journal article" date="2022" name="BMC Genomics">
        <title>Comparative genome analysis of mycobacteria focusing on tRNA and non-coding RNA.</title>
        <authorList>
            <person name="Behra P.R.K."/>
            <person name="Pettersson B.M.F."/>
            <person name="Ramesh M."/>
            <person name="Das S."/>
            <person name="Dasgupta S."/>
            <person name="Kirsebom L.A."/>
        </authorList>
    </citation>
    <scope>NUCLEOTIDE SEQUENCE</scope>
    <source>
        <strain evidence="2">DSM 44203</strain>
    </source>
</reference>
<dbReference type="EMBL" id="BCTA01000013">
    <property type="protein sequence ID" value="GAT07673.1"/>
    <property type="molecule type" value="Genomic_DNA"/>
</dbReference>
<dbReference type="RefSeq" id="WP_067387475.1">
    <property type="nucleotide sequence ID" value="NZ_BCTA01000013.1"/>
</dbReference>
<dbReference type="Proteomes" id="UP001207528">
    <property type="component" value="Unassembled WGS sequence"/>
</dbReference>